<keyword evidence="3" id="KW-1185">Reference proteome</keyword>
<dbReference type="eggNOG" id="COG2852">
    <property type="taxonomic scope" value="Bacteria"/>
</dbReference>
<dbReference type="RefSeq" id="WP_006022682.1">
    <property type="nucleotide sequence ID" value="NZ_KB375284.1"/>
</dbReference>
<dbReference type="Pfam" id="PF04480">
    <property type="entry name" value="DUF559"/>
    <property type="match status" value="1"/>
</dbReference>
<gene>
    <name evidence="2" type="ORF">HMPREF9695_03980</name>
</gene>
<evidence type="ECO:0000313" key="3">
    <source>
        <dbReference type="Proteomes" id="UP000001096"/>
    </source>
</evidence>
<dbReference type="Proteomes" id="UP000001096">
    <property type="component" value="Unassembled WGS sequence"/>
</dbReference>
<evidence type="ECO:0000313" key="2">
    <source>
        <dbReference type="EMBL" id="EKS34070.1"/>
    </source>
</evidence>
<dbReference type="InterPro" id="IPR047216">
    <property type="entry name" value="Endonuclease_DUF559_bact"/>
</dbReference>
<organism evidence="2 3">
    <name type="scientific">Afipia broomeae ATCC 49717</name>
    <dbReference type="NCBI Taxonomy" id="883078"/>
    <lineage>
        <taxon>Bacteria</taxon>
        <taxon>Pseudomonadati</taxon>
        <taxon>Pseudomonadota</taxon>
        <taxon>Alphaproteobacteria</taxon>
        <taxon>Hyphomicrobiales</taxon>
        <taxon>Nitrobacteraceae</taxon>
        <taxon>Afipia</taxon>
    </lineage>
</organism>
<dbReference type="SUPFAM" id="SSF52980">
    <property type="entry name" value="Restriction endonuclease-like"/>
    <property type="match status" value="1"/>
</dbReference>
<dbReference type="HOGENOM" id="CLU_107928_4_0_5"/>
<dbReference type="EMBL" id="AGWX01000005">
    <property type="protein sequence ID" value="EKS34070.1"/>
    <property type="molecule type" value="Genomic_DNA"/>
</dbReference>
<feature type="domain" description="DUF559" evidence="1">
    <location>
        <begin position="8"/>
        <end position="92"/>
    </location>
</feature>
<dbReference type="Gene3D" id="3.40.960.10">
    <property type="entry name" value="VSR Endonuclease"/>
    <property type="match status" value="1"/>
</dbReference>
<dbReference type="InterPro" id="IPR011335">
    <property type="entry name" value="Restrct_endonuc-II-like"/>
</dbReference>
<dbReference type="PANTHER" id="PTHR38590">
    <property type="entry name" value="BLL0828 PROTEIN"/>
    <property type="match status" value="1"/>
</dbReference>
<dbReference type="AlphaFoldDB" id="K8P2Y8"/>
<reference evidence="2 3" key="1">
    <citation type="submission" date="2012-04" db="EMBL/GenBank/DDBJ databases">
        <title>The Genome Sequence of Afipia broomeae ATCC 49717.</title>
        <authorList>
            <consortium name="The Broad Institute Genome Sequencing Platform"/>
            <person name="Earl A."/>
            <person name="Ward D."/>
            <person name="Feldgarden M."/>
            <person name="Gevers D."/>
            <person name="Huys G."/>
            <person name="Walker B."/>
            <person name="Young S.K."/>
            <person name="Zeng Q."/>
            <person name="Gargeya S."/>
            <person name="Fitzgerald M."/>
            <person name="Haas B."/>
            <person name="Abouelleil A."/>
            <person name="Alvarado L."/>
            <person name="Arachchi H.M."/>
            <person name="Berlin A."/>
            <person name="Chapman S.B."/>
            <person name="Goldberg J."/>
            <person name="Griggs A."/>
            <person name="Gujja S."/>
            <person name="Hansen M."/>
            <person name="Howarth C."/>
            <person name="Imamovic A."/>
            <person name="Larimer J."/>
            <person name="McCowen C."/>
            <person name="Montmayeur A."/>
            <person name="Murphy C."/>
            <person name="Neiman D."/>
            <person name="Pearson M."/>
            <person name="Priest M."/>
            <person name="Roberts A."/>
            <person name="Saif S."/>
            <person name="Shea T."/>
            <person name="Sisk P."/>
            <person name="Sykes S."/>
            <person name="Wortman J."/>
            <person name="Nusbaum C."/>
            <person name="Birren B."/>
        </authorList>
    </citation>
    <scope>NUCLEOTIDE SEQUENCE [LARGE SCALE GENOMIC DNA]</scope>
    <source>
        <strain evidence="2 3">ATCC 49717</strain>
    </source>
</reference>
<dbReference type="PANTHER" id="PTHR38590:SF1">
    <property type="entry name" value="BLL0828 PROTEIN"/>
    <property type="match status" value="1"/>
</dbReference>
<dbReference type="CDD" id="cd01038">
    <property type="entry name" value="Endonuclease_DUF559"/>
    <property type="match status" value="1"/>
</dbReference>
<comment type="caution">
    <text evidence="2">The sequence shown here is derived from an EMBL/GenBank/DDBJ whole genome shotgun (WGS) entry which is preliminary data.</text>
</comment>
<protein>
    <recommendedName>
        <fullName evidence="1">DUF559 domain-containing protein</fullName>
    </recommendedName>
</protein>
<accession>K8P2Y8</accession>
<sequence>MRGPDHKATGIARKLRGLQTDAETKLWRHLRNRQISGAKFVRQEPVDRYVCDFVCRELKLIVEADGGQHLESGTDAVRDRNLSEIGYRVLRF</sequence>
<proteinExistence type="predicted"/>
<name>K8P2Y8_9BRAD</name>
<evidence type="ECO:0000259" key="1">
    <source>
        <dbReference type="Pfam" id="PF04480"/>
    </source>
</evidence>
<dbReference type="InterPro" id="IPR007569">
    <property type="entry name" value="DUF559"/>
</dbReference>